<name>A0A3R8TD32_9BURK</name>
<evidence type="ECO:0000313" key="6">
    <source>
        <dbReference type="EMBL" id="RRS04944.1"/>
    </source>
</evidence>
<evidence type="ECO:0000256" key="3">
    <source>
        <dbReference type="ARBA" id="ARBA00023163"/>
    </source>
</evidence>
<protein>
    <submittedName>
        <fullName evidence="6">AraC family transcriptional regulator</fullName>
    </submittedName>
</protein>
<dbReference type="Pfam" id="PF12625">
    <property type="entry name" value="Arabinose_bd"/>
    <property type="match status" value="1"/>
</dbReference>
<dbReference type="GO" id="GO:0000976">
    <property type="term" value="F:transcription cis-regulatory region binding"/>
    <property type="evidence" value="ECO:0007669"/>
    <property type="project" value="TreeGrafter"/>
</dbReference>
<dbReference type="PRINTS" id="PR00032">
    <property type="entry name" value="HTHARAC"/>
</dbReference>
<keyword evidence="3" id="KW-0804">Transcription</keyword>
<dbReference type="AlphaFoldDB" id="A0A3R8TD32"/>
<feature type="region of interest" description="Disordered" evidence="4">
    <location>
        <begin position="1"/>
        <end position="20"/>
    </location>
</feature>
<evidence type="ECO:0000259" key="5">
    <source>
        <dbReference type="PROSITE" id="PS01124"/>
    </source>
</evidence>
<evidence type="ECO:0000313" key="7">
    <source>
        <dbReference type="Proteomes" id="UP000269265"/>
    </source>
</evidence>
<reference evidence="6 7" key="1">
    <citation type="submission" date="2018-12" db="EMBL/GenBank/DDBJ databases">
        <title>The whole draft genome of Aquabacterium sp. SJQ9.</title>
        <authorList>
            <person name="Sun L."/>
            <person name="Gao X."/>
            <person name="Chen W."/>
            <person name="Huang K."/>
        </authorList>
    </citation>
    <scope>NUCLEOTIDE SEQUENCE [LARGE SCALE GENOMIC DNA]</scope>
    <source>
        <strain evidence="6 7">SJQ9</strain>
    </source>
</reference>
<feature type="domain" description="HTH araC/xylS-type" evidence="5">
    <location>
        <begin position="246"/>
        <end position="348"/>
    </location>
</feature>
<gene>
    <name evidence="6" type="ORF">EIP75_08210</name>
</gene>
<dbReference type="Proteomes" id="UP000269265">
    <property type="component" value="Unassembled WGS sequence"/>
</dbReference>
<dbReference type="InterPro" id="IPR032687">
    <property type="entry name" value="AraC-type_N"/>
</dbReference>
<dbReference type="SMART" id="SM00342">
    <property type="entry name" value="HTH_ARAC"/>
    <property type="match status" value="1"/>
</dbReference>
<evidence type="ECO:0000256" key="4">
    <source>
        <dbReference type="SAM" id="MobiDB-lite"/>
    </source>
</evidence>
<keyword evidence="2" id="KW-0238">DNA-binding</keyword>
<dbReference type="PANTHER" id="PTHR47894:SF1">
    <property type="entry name" value="HTH-TYPE TRANSCRIPTIONAL REGULATOR VQSM"/>
    <property type="match status" value="1"/>
</dbReference>
<dbReference type="SUPFAM" id="SSF46689">
    <property type="entry name" value="Homeodomain-like"/>
    <property type="match status" value="1"/>
</dbReference>
<organism evidence="6 7">
    <name type="scientific">Aquabacterium soli</name>
    <dbReference type="NCBI Taxonomy" id="2493092"/>
    <lineage>
        <taxon>Bacteria</taxon>
        <taxon>Pseudomonadati</taxon>
        <taxon>Pseudomonadota</taxon>
        <taxon>Betaproteobacteria</taxon>
        <taxon>Burkholderiales</taxon>
        <taxon>Aquabacterium</taxon>
    </lineage>
</organism>
<proteinExistence type="predicted"/>
<accession>A0A3R8TD32</accession>
<dbReference type="InterPro" id="IPR020449">
    <property type="entry name" value="Tscrpt_reg_AraC-type_HTH"/>
</dbReference>
<dbReference type="RefSeq" id="WP_125242762.1">
    <property type="nucleotide sequence ID" value="NZ_RSED01000005.1"/>
</dbReference>
<dbReference type="PROSITE" id="PS01124">
    <property type="entry name" value="HTH_ARAC_FAMILY_2"/>
    <property type="match status" value="1"/>
</dbReference>
<evidence type="ECO:0000256" key="1">
    <source>
        <dbReference type="ARBA" id="ARBA00023015"/>
    </source>
</evidence>
<keyword evidence="7" id="KW-1185">Reference proteome</keyword>
<dbReference type="EMBL" id="RSED01000005">
    <property type="protein sequence ID" value="RRS04944.1"/>
    <property type="molecule type" value="Genomic_DNA"/>
</dbReference>
<dbReference type="GO" id="GO:0005829">
    <property type="term" value="C:cytosol"/>
    <property type="evidence" value="ECO:0007669"/>
    <property type="project" value="TreeGrafter"/>
</dbReference>
<keyword evidence="1" id="KW-0805">Transcription regulation</keyword>
<dbReference type="PANTHER" id="PTHR47894">
    <property type="entry name" value="HTH-TYPE TRANSCRIPTIONAL REGULATOR GADX"/>
    <property type="match status" value="1"/>
</dbReference>
<dbReference type="InterPro" id="IPR009057">
    <property type="entry name" value="Homeodomain-like_sf"/>
</dbReference>
<dbReference type="OrthoDB" id="6506763at2"/>
<dbReference type="InterPro" id="IPR018060">
    <property type="entry name" value="HTH_AraC"/>
</dbReference>
<dbReference type="Pfam" id="PF12833">
    <property type="entry name" value="HTH_18"/>
    <property type="match status" value="1"/>
</dbReference>
<comment type="caution">
    <text evidence="6">The sequence shown here is derived from an EMBL/GenBank/DDBJ whole genome shotgun (WGS) entry which is preliminary data.</text>
</comment>
<dbReference type="Gene3D" id="1.10.10.60">
    <property type="entry name" value="Homeodomain-like"/>
    <property type="match status" value="1"/>
</dbReference>
<dbReference type="GO" id="GO:0003700">
    <property type="term" value="F:DNA-binding transcription factor activity"/>
    <property type="evidence" value="ECO:0007669"/>
    <property type="project" value="InterPro"/>
</dbReference>
<sequence>MLQTTPSPMTPGPAALRPAGDTMPFVGTTTWVKAAMHCRFNIAPLFKAAGLDTQGPAPQIRTEALVSLMRDCVAAAAPTMHFPLVVGELFAFDRLPELDTFVATSPTLRHALPALDWVRLLVPTLHIRIEESGAQAALVVEAALPTEDERLKGCFVECVFATINRIARLALGDAAQAEGIYLRHDPGAALAACERQFKVPVLIKQARNALVFPTRMLDMALPGAMPGLHEQAQSAIAQQLPASAGDTVVGAIEHAMMASPALLGQGIERMAERFNLHPRTLQRRLRDEGQVFADIQARCRFHLAVSALKADSSDIESLSERLGFADRHSFTRAFKRWTGLTPSEFRQRERSTAR</sequence>
<evidence type="ECO:0000256" key="2">
    <source>
        <dbReference type="ARBA" id="ARBA00023125"/>
    </source>
</evidence>